<proteinExistence type="predicted"/>
<dbReference type="AlphaFoldDB" id="A0A9W8HV70"/>
<comment type="caution">
    <text evidence="2">The sequence shown here is derived from an EMBL/GenBank/DDBJ whole genome shotgun (WGS) entry which is preliminary data.</text>
</comment>
<feature type="region of interest" description="Disordered" evidence="1">
    <location>
        <begin position="1"/>
        <end position="100"/>
    </location>
</feature>
<dbReference type="EMBL" id="JANBUO010000974">
    <property type="protein sequence ID" value="KAJ2800498.1"/>
    <property type="molecule type" value="Genomic_DNA"/>
</dbReference>
<evidence type="ECO:0000313" key="2">
    <source>
        <dbReference type="EMBL" id="KAJ2800498.1"/>
    </source>
</evidence>
<gene>
    <name evidence="2" type="ORF">H4R20_004037</name>
</gene>
<reference evidence="2" key="1">
    <citation type="submission" date="2022-07" db="EMBL/GenBank/DDBJ databases">
        <title>Phylogenomic reconstructions and comparative analyses of Kickxellomycotina fungi.</title>
        <authorList>
            <person name="Reynolds N.K."/>
            <person name="Stajich J.E."/>
            <person name="Barry K."/>
            <person name="Grigoriev I.V."/>
            <person name="Crous P."/>
            <person name="Smith M.E."/>
        </authorList>
    </citation>
    <scope>NUCLEOTIDE SEQUENCE</scope>
    <source>
        <strain evidence="2">NRRL 1565</strain>
    </source>
</reference>
<dbReference type="OrthoDB" id="5598152at2759"/>
<accession>A0A9W8HV70</accession>
<keyword evidence="3" id="KW-1185">Reference proteome</keyword>
<name>A0A9W8HV70_9FUNG</name>
<evidence type="ECO:0000256" key="1">
    <source>
        <dbReference type="SAM" id="MobiDB-lite"/>
    </source>
</evidence>
<sequence length="152" mass="16446">MIIRQGYAAQGRRHSVPRPQVPVEDAPSTAGSDTTLLEDVPSTPVRRRKSTPEGRVKPISIPPPLLLSSAGKSDPGTALESPEYGSALLGTFSPTSPSTRSMLHERFSAELRSDVIEEEDEEDGVVIYNGLRRLSMSEAGLVKQGRPRVVNI</sequence>
<organism evidence="2 3">
    <name type="scientific">Coemansia guatemalensis</name>
    <dbReference type="NCBI Taxonomy" id="2761395"/>
    <lineage>
        <taxon>Eukaryota</taxon>
        <taxon>Fungi</taxon>
        <taxon>Fungi incertae sedis</taxon>
        <taxon>Zoopagomycota</taxon>
        <taxon>Kickxellomycotina</taxon>
        <taxon>Kickxellomycetes</taxon>
        <taxon>Kickxellales</taxon>
        <taxon>Kickxellaceae</taxon>
        <taxon>Coemansia</taxon>
    </lineage>
</organism>
<dbReference type="Proteomes" id="UP001140094">
    <property type="component" value="Unassembled WGS sequence"/>
</dbReference>
<evidence type="ECO:0000313" key="3">
    <source>
        <dbReference type="Proteomes" id="UP001140094"/>
    </source>
</evidence>
<protein>
    <submittedName>
        <fullName evidence="2">Uncharacterized protein</fullName>
    </submittedName>
</protein>